<dbReference type="Pfam" id="PF03435">
    <property type="entry name" value="Sacchrp_dh_NADP"/>
    <property type="match status" value="1"/>
</dbReference>
<dbReference type="PANTHER" id="PTHR12286:SF5">
    <property type="entry name" value="SACCHAROPINE DEHYDROGENASE-LIKE OXIDOREDUCTASE"/>
    <property type="match status" value="1"/>
</dbReference>
<gene>
    <name evidence="3" type="ORF">LAESUDRAFT_655818</name>
</gene>
<dbReference type="InterPro" id="IPR005097">
    <property type="entry name" value="Sacchrp_dh_NADP-bd"/>
</dbReference>
<evidence type="ECO:0000259" key="2">
    <source>
        <dbReference type="Pfam" id="PF03435"/>
    </source>
</evidence>
<dbReference type="SUPFAM" id="SSF51735">
    <property type="entry name" value="NAD(P)-binding Rossmann-fold domains"/>
    <property type="match status" value="1"/>
</dbReference>
<protein>
    <submittedName>
        <fullName evidence="3">NAD(P)-binding protein</fullName>
    </submittedName>
</protein>
<dbReference type="RefSeq" id="XP_040763190.1">
    <property type="nucleotide sequence ID" value="XM_040904580.1"/>
</dbReference>
<keyword evidence="4" id="KW-1185">Reference proteome</keyword>
<dbReference type="PANTHER" id="PTHR12286">
    <property type="entry name" value="SACCHAROPINE DEHYDROGENASE-LIKE OXIDOREDUCTASE"/>
    <property type="match status" value="1"/>
</dbReference>
<evidence type="ECO:0000256" key="1">
    <source>
        <dbReference type="ARBA" id="ARBA00038048"/>
    </source>
</evidence>
<feature type="domain" description="Saccharopine dehydrogenase NADP binding" evidence="2">
    <location>
        <begin position="4"/>
        <end position="108"/>
    </location>
</feature>
<dbReference type="Gene3D" id="3.40.50.720">
    <property type="entry name" value="NAD(P)-binding Rossmann-like Domain"/>
    <property type="match status" value="1"/>
</dbReference>
<name>A0A165DR43_9APHY</name>
<accession>A0A165DR43</accession>
<dbReference type="InterPro" id="IPR051276">
    <property type="entry name" value="Saccharopine_DH-like_oxidrdct"/>
</dbReference>
<proteinExistence type="inferred from homology"/>
<reference evidence="3 4" key="1">
    <citation type="journal article" date="2016" name="Mol. Biol. Evol.">
        <title>Comparative Genomics of Early-Diverging Mushroom-Forming Fungi Provides Insights into the Origins of Lignocellulose Decay Capabilities.</title>
        <authorList>
            <person name="Nagy L.G."/>
            <person name="Riley R."/>
            <person name="Tritt A."/>
            <person name="Adam C."/>
            <person name="Daum C."/>
            <person name="Floudas D."/>
            <person name="Sun H."/>
            <person name="Yadav J.S."/>
            <person name="Pangilinan J."/>
            <person name="Larsson K.H."/>
            <person name="Matsuura K."/>
            <person name="Barry K."/>
            <person name="Labutti K."/>
            <person name="Kuo R."/>
            <person name="Ohm R.A."/>
            <person name="Bhattacharya S.S."/>
            <person name="Shirouzu T."/>
            <person name="Yoshinaga Y."/>
            <person name="Martin F.M."/>
            <person name="Grigoriev I.V."/>
            <person name="Hibbett D.S."/>
        </authorList>
    </citation>
    <scope>NUCLEOTIDE SEQUENCE [LARGE SCALE GENOMIC DNA]</scope>
    <source>
        <strain evidence="3 4">93-53</strain>
    </source>
</reference>
<evidence type="ECO:0000313" key="3">
    <source>
        <dbReference type="EMBL" id="KZT05450.1"/>
    </source>
</evidence>
<dbReference type="GO" id="GO:0005811">
    <property type="term" value="C:lipid droplet"/>
    <property type="evidence" value="ECO:0007669"/>
    <property type="project" value="TreeGrafter"/>
</dbReference>
<dbReference type="OrthoDB" id="10268090at2759"/>
<evidence type="ECO:0000313" key="4">
    <source>
        <dbReference type="Proteomes" id="UP000076871"/>
    </source>
</evidence>
<dbReference type="AlphaFoldDB" id="A0A165DR43"/>
<dbReference type="GO" id="GO:0005886">
    <property type="term" value="C:plasma membrane"/>
    <property type="evidence" value="ECO:0007669"/>
    <property type="project" value="TreeGrafter"/>
</dbReference>
<comment type="similarity">
    <text evidence="1">Belongs to the saccharopine dehydrogenase family.</text>
</comment>
<dbReference type="InterPro" id="IPR036291">
    <property type="entry name" value="NAD(P)-bd_dom_sf"/>
</dbReference>
<dbReference type="GO" id="GO:0005739">
    <property type="term" value="C:mitochondrion"/>
    <property type="evidence" value="ECO:0007669"/>
    <property type="project" value="TreeGrafter"/>
</dbReference>
<dbReference type="GO" id="GO:0009247">
    <property type="term" value="P:glycolipid biosynthetic process"/>
    <property type="evidence" value="ECO:0007669"/>
    <property type="project" value="TreeGrafter"/>
</dbReference>
<dbReference type="InParanoid" id="A0A165DR43"/>
<organism evidence="3 4">
    <name type="scientific">Laetiporus sulphureus 93-53</name>
    <dbReference type="NCBI Taxonomy" id="1314785"/>
    <lineage>
        <taxon>Eukaryota</taxon>
        <taxon>Fungi</taxon>
        <taxon>Dikarya</taxon>
        <taxon>Basidiomycota</taxon>
        <taxon>Agaricomycotina</taxon>
        <taxon>Agaricomycetes</taxon>
        <taxon>Polyporales</taxon>
        <taxon>Laetiporus</taxon>
    </lineage>
</organism>
<dbReference type="Proteomes" id="UP000076871">
    <property type="component" value="Unassembled WGS sequence"/>
</dbReference>
<dbReference type="GeneID" id="63821610"/>
<sequence length="436" mass="47384">MTDILVLGATGFTGRLITRHLVNHPERTSFTLGLAGRSESKLEELKRSLGLDQSVKLYQIDVTERNQIEDAVKSAKVIISAVGPYWRLGAEVVRACVLHGKHYVDLCGESHFTRHMILRWDYVATKTKAIIVSSCGLDSVPADLLVYLANKTVKAAAGPHAGLGKSLTVYRVAGGVSGGTLSTISSTFDIPSPIISEALADYSLSTGIQGVPSARTSLYYPVPYASPPEYGMVYPMAQPNIAIVQRTWGLHQLATMKLKFHLQEEEARSYGPALSYQECVVFDSTSSKPYALLASLAYYVSLAMLFFLPPVRWLFQRVVTQPGDGPSNETMEKGFLEAINYTSSAPSVDTPRVEIKTVMRGQGDPGYLLTAVMISESALALLLDQTALPPLAREGGVLTPASALGDVLIRRLEKSGHFQFESQMVGAQIEEGRKGR</sequence>
<dbReference type="EMBL" id="KV427630">
    <property type="protein sequence ID" value="KZT05450.1"/>
    <property type="molecule type" value="Genomic_DNA"/>
</dbReference>